<feature type="domain" description="CP-type G" evidence="7">
    <location>
        <begin position="229"/>
        <end position="481"/>
    </location>
</feature>
<dbReference type="AlphaFoldDB" id="A0A0D2MPE4"/>
<dbReference type="InterPro" id="IPR027417">
    <property type="entry name" value="P-loop_NTPase"/>
</dbReference>
<dbReference type="Proteomes" id="UP000054270">
    <property type="component" value="Unassembled WGS sequence"/>
</dbReference>
<keyword evidence="5" id="KW-0342">GTP-binding</keyword>
<evidence type="ECO:0000313" key="8">
    <source>
        <dbReference type="EMBL" id="KJA25793.1"/>
    </source>
</evidence>
<evidence type="ECO:0000256" key="2">
    <source>
        <dbReference type="ARBA" id="ARBA00022490"/>
    </source>
</evidence>
<dbReference type="GO" id="GO:0003924">
    <property type="term" value="F:GTPase activity"/>
    <property type="evidence" value="ECO:0007669"/>
    <property type="project" value="InterPro"/>
</dbReference>
<dbReference type="Pfam" id="PF01926">
    <property type="entry name" value="MMR_HSR1"/>
    <property type="match status" value="1"/>
</dbReference>
<name>A0A0D2MPE4_HYPSF</name>
<reference evidence="9" key="1">
    <citation type="submission" date="2014-04" db="EMBL/GenBank/DDBJ databases">
        <title>Evolutionary Origins and Diversification of the Mycorrhizal Mutualists.</title>
        <authorList>
            <consortium name="DOE Joint Genome Institute"/>
            <consortium name="Mycorrhizal Genomics Consortium"/>
            <person name="Kohler A."/>
            <person name="Kuo A."/>
            <person name="Nagy L.G."/>
            <person name="Floudas D."/>
            <person name="Copeland A."/>
            <person name="Barry K.W."/>
            <person name="Cichocki N."/>
            <person name="Veneault-Fourrey C."/>
            <person name="LaButti K."/>
            <person name="Lindquist E.A."/>
            <person name="Lipzen A."/>
            <person name="Lundell T."/>
            <person name="Morin E."/>
            <person name="Murat C."/>
            <person name="Riley R."/>
            <person name="Ohm R."/>
            <person name="Sun H."/>
            <person name="Tunlid A."/>
            <person name="Henrissat B."/>
            <person name="Grigoriev I.V."/>
            <person name="Hibbett D.S."/>
            <person name="Martin F."/>
        </authorList>
    </citation>
    <scope>NUCLEOTIDE SEQUENCE [LARGE SCALE GENOMIC DNA]</scope>
    <source>
        <strain evidence="9">FD-334 SS-4</strain>
    </source>
</reference>
<proteinExistence type="predicted"/>
<evidence type="ECO:0000256" key="4">
    <source>
        <dbReference type="ARBA" id="ARBA00022801"/>
    </source>
</evidence>
<keyword evidence="2" id="KW-0963">Cytoplasm</keyword>
<keyword evidence="4" id="KW-0378">Hydrolase</keyword>
<dbReference type="PANTHER" id="PTHR45709:SF2">
    <property type="entry name" value="LARGE SUBUNIT GTPASE 1 HOMOLOG"/>
    <property type="match status" value="1"/>
</dbReference>
<accession>A0A0D2MPE4</accession>
<feature type="compositionally biased region" description="Basic residues" evidence="6">
    <location>
        <begin position="715"/>
        <end position="732"/>
    </location>
</feature>
<dbReference type="GO" id="GO:0005829">
    <property type="term" value="C:cytosol"/>
    <property type="evidence" value="ECO:0007669"/>
    <property type="project" value="TreeGrafter"/>
</dbReference>
<keyword evidence="3" id="KW-0547">Nucleotide-binding</keyword>
<dbReference type="CDD" id="cd01857">
    <property type="entry name" value="HSR1_MMR1"/>
    <property type="match status" value="1"/>
</dbReference>
<dbReference type="EMBL" id="KN817530">
    <property type="protein sequence ID" value="KJA25793.1"/>
    <property type="molecule type" value="Genomic_DNA"/>
</dbReference>
<dbReference type="SUPFAM" id="SSF52540">
    <property type="entry name" value="P-loop containing nucleoside triphosphate hydrolases"/>
    <property type="match status" value="1"/>
</dbReference>
<dbReference type="GO" id="GO:0005525">
    <property type="term" value="F:GTP binding"/>
    <property type="evidence" value="ECO:0007669"/>
    <property type="project" value="UniProtKB-KW"/>
</dbReference>
<dbReference type="PANTHER" id="PTHR45709">
    <property type="entry name" value="LARGE SUBUNIT GTPASE 1 HOMOLOG-RELATED"/>
    <property type="match status" value="1"/>
</dbReference>
<feature type="region of interest" description="Disordered" evidence="6">
    <location>
        <begin position="61"/>
        <end position="82"/>
    </location>
</feature>
<gene>
    <name evidence="8" type="ORF">HYPSUDRAFT_64520</name>
</gene>
<feature type="region of interest" description="Disordered" evidence="6">
    <location>
        <begin position="340"/>
        <end position="391"/>
    </location>
</feature>
<dbReference type="OMA" id="VNKADMM"/>
<dbReference type="InterPro" id="IPR030378">
    <property type="entry name" value="G_CP_dom"/>
</dbReference>
<dbReference type="PROSITE" id="PS51721">
    <property type="entry name" value="G_CP"/>
    <property type="match status" value="1"/>
</dbReference>
<dbReference type="OrthoDB" id="61815at2759"/>
<dbReference type="Gene3D" id="3.40.50.300">
    <property type="entry name" value="P-loop containing nucleotide triphosphate hydrolases"/>
    <property type="match status" value="1"/>
</dbReference>
<protein>
    <recommendedName>
        <fullName evidence="7">CP-type G domain-containing protein</fullName>
    </recommendedName>
</protein>
<dbReference type="GO" id="GO:0000054">
    <property type="term" value="P:ribosomal subunit export from nucleus"/>
    <property type="evidence" value="ECO:0007669"/>
    <property type="project" value="TreeGrafter"/>
</dbReference>
<feature type="region of interest" description="Disordered" evidence="6">
    <location>
        <begin position="709"/>
        <end position="732"/>
    </location>
</feature>
<dbReference type="InterPro" id="IPR043358">
    <property type="entry name" value="GNL1-like"/>
</dbReference>
<comment type="subcellular location">
    <subcellularLocation>
        <location evidence="1">Cytoplasm</location>
    </subcellularLocation>
</comment>
<sequence>MSWFSSGIGPGVEASVNGGVVSTHARRQMRTRSHIGPGSDVCFWSEKVGCPNPWGGVSGWSIGKSGEAPTKGRDPNPSGLGRAIINKKVKDARRMQESGLYAVDLDSTARLKSVTQERDLDEFLNTAQLAGTEFTAERRNVKIIQQTTTISQNPHLLSTQEEKKVLEKHAENKTRLRVPRRPAWTKTMSAEELDRQEKASFLEWRRGLAELQDQENFLLTPFERNLEVWRQLWRVLERSHLVIQIVDARNPLRFRCEDLETYVRDVEGPEGEAGTGKNKRSCMLLINKADLLTAKQRVQWADYFDSQGVKYAFYSAANAAAIQQARKEAEEVLALAEESLKQASNSDKEEEEDEEEDYTPAESSDSEEESEYEDMYFSAEEETEEGQDSRAKVLSVVELEALFEKMAPDLSQFTDAGGKPPTKLVVGLVGYPNVGKSSTINSLLGEKKVSVSSTPGKTKHFQTINLSDEIILCDCPGLVFPQFATTKAELVCDGVLPIDQLKEYTGPVGLLTKRLPREILEMTYGLTIKVRGIEEGGDGSVTAENFLISYAVARGYVRSGQGNPDEARAARFILKDFVNGKLLFCHPPPGTSESDFNEPTHKNAMIRWADKKRAPVTRVGKDSDTFVPSNVIPTAPDGSILPAQALGSKSRAVDQDFFEKTYTLNPKPIESSGKDYNARTQSYPHQNAVANDGTPIPPMQSRLIALLQQNPDAGKKHKKMKRVKQRSGRGYD</sequence>
<evidence type="ECO:0000256" key="6">
    <source>
        <dbReference type="SAM" id="MobiDB-lite"/>
    </source>
</evidence>
<evidence type="ECO:0000313" key="9">
    <source>
        <dbReference type="Proteomes" id="UP000054270"/>
    </source>
</evidence>
<evidence type="ECO:0000256" key="1">
    <source>
        <dbReference type="ARBA" id="ARBA00004496"/>
    </source>
</evidence>
<evidence type="ECO:0000256" key="5">
    <source>
        <dbReference type="ARBA" id="ARBA00023134"/>
    </source>
</evidence>
<keyword evidence="9" id="KW-1185">Reference proteome</keyword>
<dbReference type="InterPro" id="IPR006073">
    <property type="entry name" value="GTP-bd"/>
</dbReference>
<dbReference type="STRING" id="945553.A0A0D2MPE4"/>
<evidence type="ECO:0000256" key="3">
    <source>
        <dbReference type="ARBA" id="ARBA00022741"/>
    </source>
</evidence>
<organism evidence="8 9">
    <name type="scientific">Hypholoma sublateritium (strain FD-334 SS-4)</name>
    <dbReference type="NCBI Taxonomy" id="945553"/>
    <lineage>
        <taxon>Eukaryota</taxon>
        <taxon>Fungi</taxon>
        <taxon>Dikarya</taxon>
        <taxon>Basidiomycota</taxon>
        <taxon>Agaricomycotina</taxon>
        <taxon>Agaricomycetes</taxon>
        <taxon>Agaricomycetidae</taxon>
        <taxon>Agaricales</taxon>
        <taxon>Agaricineae</taxon>
        <taxon>Strophariaceae</taxon>
        <taxon>Hypholoma</taxon>
    </lineage>
</organism>
<feature type="compositionally biased region" description="Acidic residues" evidence="6">
    <location>
        <begin position="348"/>
        <end position="386"/>
    </location>
</feature>
<evidence type="ECO:0000259" key="7">
    <source>
        <dbReference type="PROSITE" id="PS51721"/>
    </source>
</evidence>